<dbReference type="EMBL" id="OU594965">
    <property type="protein sequence ID" value="CAG9286847.1"/>
    <property type="molecule type" value="Genomic_DNA"/>
</dbReference>
<feature type="region of interest" description="Disordered" evidence="1">
    <location>
        <begin position="28"/>
        <end position="47"/>
    </location>
</feature>
<name>A0A8J9SB72_PHATR</name>
<dbReference type="Proteomes" id="UP000836788">
    <property type="component" value="Chromosome 24"/>
</dbReference>
<protein>
    <submittedName>
        <fullName evidence="2">Uncharacterized protein</fullName>
    </submittedName>
</protein>
<dbReference type="AlphaFoldDB" id="A0A8J9SB72"/>
<proteinExistence type="predicted"/>
<reference evidence="2" key="1">
    <citation type="submission" date="2022-02" db="EMBL/GenBank/DDBJ databases">
        <authorList>
            <person name="Giguere J D."/>
        </authorList>
    </citation>
    <scope>NUCLEOTIDE SEQUENCE</scope>
    <source>
        <strain evidence="2">CCAP 1055/1</strain>
    </source>
</reference>
<sequence>MKPYPRNIPVDTGSNTLSALRLQRSSRSGAQVLLPSGGAATSPMANPTTHMSRMRLLDIIESALRIVEETEEEEEEIAGGALSEGGTRQYFERPSGGAPPAA</sequence>
<gene>
    <name evidence="2" type="ORF">PTTT1_LOCUS33646</name>
</gene>
<evidence type="ECO:0000256" key="1">
    <source>
        <dbReference type="SAM" id="MobiDB-lite"/>
    </source>
</evidence>
<feature type="region of interest" description="Disordered" evidence="1">
    <location>
        <begin position="71"/>
        <end position="102"/>
    </location>
</feature>
<organism evidence="2">
    <name type="scientific">Phaeodactylum tricornutum</name>
    <name type="common">Diatom</name>
    <dbReference type="NCBI Taxonomy" id="2850"/>
    <lineage>
        <taxon>Eukaryota</taxon>
        <taxon>Sar</taxon>
        <taxon>Stramenopiles</taxon>
        <taxon>Ochrophyta</taxon>
        <taxon>Bacillariophyta</taxon>
        <taxon>Bacillariophyceae</taxon>
        <taxon>Bacillariophycidae</taxon>
        <taxon>Naviculales</taxon>
        <taxon>Phaeodactylaceae</taxon>
        <taxon>Phaeodactylum</taxon>
    </lineage>
</organism>
<accession>A0A8J9SB72</accession>
<evidence type="ECO:0000313" key="2">
    <source>
        <dbReference type="EMBL" id="CAG9286847.1"/>
    </source>
</evidence>